<dbReference type="Proteomes" id="UP000324222">
    <property type="component" value="Unassembled WGS sequence"/>
</dbReference>
<name>A0A5B7DTQ5_PORTR</name>
<evidence type="ECO:0000313" key="2">
    <source>
        <dbReference type="Proteomes" id="UP000324222"/>
    </source>
</evidence>
<keyword evidence="2" id="KW-1185">Reference proteome</keyword>
<dbReference type="AlphaFoldDB" id="A0A5B7DTQ5"/>
<gene>
    <name evidence="1" type="ORF">E2C01_017530</name>
</gene>
<organism evidence="1 2">
    <name type="scientific">Portunus trituberculatus</name>
    <name type="common">Swimming crab</name>
    <name type="synonym">Neptunus trituberculatus</name>
    <dbReference type="NCBI Taxonomy" id="210409"/>
    <lineage>
        <taxon>Eukaryota</taxon>
        <taxon>Metazoa</taxon>
        <taxon>Ecdysozoa</taxon>
        <taxon>Arthropoda</taxon>
        <taxon>Crustacea</taxon>
        <taxon>Multicrustacea</taxon>
        <taxon>Malacostraca</taxon>
        <taxon>Eumalacostraca</taxon>
        <taxon>Eucarida</taxon>
        <taxon>Decapoda</taxon>
        <taxon>Pleocyemata</taxon>
        <taxon>Brachyura</taxon>
        <taxon>Eubrachyura</taxon>
        <taxon>Portunoidea</taxon>
        <taxon>Portunidae</taxon>
        <taxon>Portuninae</taxon>
        <taxon>Portunus</taxon>
    </lineage>
</organism>
<evidence type="ECO:0000313" key="1">
    <source>
        <dbReference type="EMBL" id="MPC24449.1"/>
    </source>
</evidence>
<proteinExistence type="predicted"/>
<sequence>MMTRLKPTSKEFYPKLTVQHPVKQQGCDVTARLGIATPRHHARPLLSTPNTDSATFIYPEGTIGKR</sequence>
<reference evidence="1 2" key="1">
    <citation type="submission" date="2019-05" db="EMBL/GenBank/DDBJ databases">
        <title>Another draft genome of Portunus trituberculatus and its Hox gene families provides insights of decapod evolution.</title>
        <authorList>
            <person name="Jeong J.-H."/>
            <person name="Song I."/>
            <person name="Kim S."/>
            <person name="Choi T."/>
            <person name="Kim D."/>
            <person name="Ryu S."/>
            <person name="Kim W."/>
        </authorList>
    </citation>
    <scope>NUCLEOTIDE SEQUENCE [LARGE SCALE GENOMIC DNA]</scope>
    <source>
        <tissue evidence="1">Muscle</tissue>
    </source>
</reference>
<comment type="caution">
    <text evidence="1">The sequence shown here is derived from an EMBL/GenBank/DDBJ whole genome shotgun (WGS) entry which is preliminary data.</text>
</comment>
<accession>A0A5B7DTQ5</accession>
<protein>
    <submittedName>
        <fullName evidence="1">Uncharacterized protein</fullName>
    </submittedName>
</protein>
<dbReference type="EMBL" id="VSRR010001331">
    <property type="protein sequence ID" value="MPC24449.1"/>
    <property type="molecule type" value="Genomic_DNA"/>
</dbReference>